<keyword evidence="1" id="KW-0472">Membrane</keyword>
<proteinExistence type="predicted"/>
<feature type="transmembrane region" description="Helical" evidence="1">
    <location>
        <begin position="50"/>
        <end position="78"/>
    </location>
</feature>
<dbReference type="PANTHER" id="PTHR34703">
    <property type="entry name" value="ANTIPORTER SUBUNIT MNHG2-RELATED"/>
    <property type="match status" value="1"/>
</dbReference>
<dbReference type="PANTHER" id="PTHR34703:SF1">
    <property type="entry name" value="ANTIPORTER SUBUNIT MNHG2-RELATED"/>
    <property type="match status" value="1"/>
</dbReference>
<keyword evidence="1" id="KW-0812">Transmembrane</keyword>
<protein>
    <submittedName>
        <fullName evidence="2">Sodium:proton antiporter</fullName>
    </submittedName>
</protein>
<accession>A0ABN6M9C8</accession>
<dbReference type="Proteomes" id="UP000830055">
    <property type="component" value="Chromosome"/>
</dbReference>
<dbReference type="Pfam" id="PF03334">
    <property type="entry name" value="PhaG_MnhG_YufB"/>
    <property type="match status" value="1"/>
</dbReference>
<name>A0ABN6M9C8_9BACT</name>
<dbReference type="EMBL" id="AP025516">
    <property type="protein sequence ID" value="BDD88153.1"/>
    <property type="molecule type" value="Genomic_DNA"/>
</dbReference>
<dbReference type="InterPro" id="IPR005133">
    <property type="entry name" value="PhaG_MnhG_YufB"/>
</dbReference>
<evidence type="ECO:0000313" key="2">
    <source>
        <dbReference type="EMBL" id="BDD88153.1"/>
    </source>
</evidence>
<feature type="transmembrane region" description="Helical" evidence="1">
    <location>
        <begin position="7"/>
        <end position="30"/>
    </location>
</feature>
<evidence type="ECO:0000256" key="1">
    <source>
        <dbReference type="SAM" id="Phobius"/>
    </source>
</evidence>
<gene>
    <name evidence="2" type="ORF">DPPLL_25180</name>
</gene>
<dbReference type="NCBIfam" id="TIGR01300">
    <property type="entry name" value="CPA3_mnhG_phaG"/>
    <property type="match status" value="1"/>
</dbReference>
<dbReference type="RefSeq" id="WP_284151540.1">
    <property type="nucleotide sequence ID" value="NZ_AP025516.1"/>
</dbReference>
<evidence type="ECO:0000313" key="3">
    <source>
        <dbReference type="Proteomes" id="UP000830055"/>
    </source>
</evidence>
<sequence>MDILLDILSWILLVSGSFFCLTGGIGLLRFPDFFTRIHAASLTDTLGAGLILTGLMLQAGWGLVLAKLILILLFSLLAGTTASHAMSKASLKSGLKPWIADDDAAGQTIEGEPSSKR</sequence>
<reference evidence="2 3" key="1">
    <citation type="submission" date="2022-01" db="EMBL/GenBank/DDBJ databases">
        <title>Desulfofustis limnae sp. nov., a novel mesophilic sulfate-reducing bacterium isolated from marsh soil.</title>
        <authorList>
            <person name="Watanabe M."/>
            <person name="Takahashi A."/>
            <person name="Kojima H."/>
            <person name="Fukui M."/>
        </authorList>
    </citation>
    <scope>NUCLEOTIDE SEQUENCE [LARGE SCALE GENOMIC DNA]</scope>
    <source>
        <strain evidence="2 3">PPLL</strain>
    </source>
</reference>
<keyword evidence="1" id="KW-1133">Transmembrane helix</keyword>
<keyword evidence="3" id="KW-1185">Reference proteome</keyword>
<organism evidence="2 3">
    <name type="scientific">Desulfofustis limnaeus</name>
    <dbReference type="NCBI Taxonomy" id="2740163"/>
    <lineage>
        <taxon>Bacteria</taxon>
        <taxon>Pseudomonadati</taxon>
        <taxon>Thermodesulfobacteriota</taxon>
        <taxon>Desulfobulbia</taxon>
        <taxon>Desulfobulbales</taxon>
        <taxon>Desulfocapsaceae</taxon>
        <taxon>Desulfofustis</taxon>
    </lineage>
</organism>